<feature type="region of interest" description="Disordered" evidence="3">
    <location>
        <begin position="2477"/>
        <end position="2509"/>
    </location>
</feature>
<feature type="compositionally biased region" description="Acidic residues" evidence="3">
    <location>
        <begin position="232"/>
        <end position="242"/>
    </location>
</feature>
<feature type="compositionally biased region" description="Polar residues" evidence="3">
    <location>
        <begin position="3971"/>
        <end position="3995"/>
    </location>
</feature>
<feature type="region of interest" description="Disordered" evidence="3">
    <location>
        <begin position="1"/>
        <end position="98"/>
    </location>
</feature>
<feature type="region of interest" description="Disordered" evidence="3">
    <location>
        <begin position="6155"/>
        <end position="6193"/>
    </location>
</feature>
<feature type="compositionally biased region" description="Basic and acidic residues" evidence="3">
    <location>
        <begin position="2196"/>
        <end position="2206"/>
    </location>
</feature>
<feature type="compositionally biased region" description="Polar residues" evidence="3">
    <location>
        <begin position="4247"/>
        <end position="4258"/>
    </location>
</feature>
<evidence type="ECO:0000313" key="6">
    <source>
        <dbReference type="Proteomes" id="UP000410492"/>
    </source>
</evidence>
<feature type="compositionally biased region" description="Basic residues" evidence="3">
    <location>
        <begin position="6646"/>
        <end position="6661"/>
    </location>
</feature>
<feature type="compositionally biased region" description="Polar residues" evidence="3">
    <location>
        <begin position="58"/>
        <end position="68"/>
    </location>
</feature>
<gene>
    <name evidence="5" type="ORF">CALMAC_LOCUS16846</name>
</gene>
<feature type="region of interest" description="Disordered" evidence="3">
    <location>
        <begin position="3617"/>
        <end position="3689"/>
    </location>
</feature>
<feature type="compositionally biased region" description="Basic and acidic residues" evidence="3">
    <location>
        <begin position="4671"/>
        <end position="4682"/>
    </location>
</feature>
<feature type="region of interest" description="Disordered" evidence="3">
    <location>
        <begin position="203"/>
        <end position="278"/>
    </location>
</feature>
<feature type="compositionally biased region" description="Basic and acidic residues" evidence="3">
    <location>
        <begin position="6303"/>
        <end position="6317"/>
    </location>
</feature>
<feature type="compositionally biased region" description="Basic and acidic residues" evidence="3">
    <location>
        <begin position="1722"/>
        <end position="1744"/>
    </location>
</feature>
<feature type="compositionally biased region" description="Basic and acidic residues" evidence="3">
    <location>
        <begin position="3652"/>
        <end position="3661"/>
    </location>
</feature>
<evidence type="ECO:0000259" key="4">
    <source>
        <dbReference type="PROSITE" id="PS50157"/>
    </source>
</evidence>
<feature type="compositionally biased region" description="Polar residues" evidence="3">
    <location>
        <begin position="3282"/>
        <end position="3297"/>
    </location>
</feature>
<organism evidence="5 6">
    <name type="scientific">Callosobruchus maculatus</name>
    <name type="common">Southern cowpea weevil</name>
    <name type="synonym">Pulse bruchid</name>
    <dbReference type="NCBI Taxonomy" id="64391"/>
    <lineage>
        <taxon>Eukaryota</taxon>
        <taxon>Metazoa</taxon>
        <taxon>Ecdysozoa</taxon>
        <taxon>Arthropoda</taxon>
        <taxon>Hexapoda</taxon>
        <taxon>Insecta</taxon>
        <taxon>Pterygota</taxon>
        <taxon>Neoptera</taxon>
        <taxon>Endopterygota</taxon>
        <taxon>Coleoptera</taxon>
        <taxon>Polyphaga</taxon>
        <taxon>Cucujiformia</taxon>
        <taxon>Chrysomeloidea</taxon>
        <taxon>Chrysomelidae</taxon>
        <taxon>Bruchinae</taxon>
        <taxon>Bruchini</taxon>
        <taxon>Callosobruchus</taxon>
    </lineage>
</organism>
<feature type="region of interest" description="Disordered" evidence="3">
    <location>
        <begin position="1109"/>
        <end position="1128"/>
    </location>
</feature>
<feature type="compositionally biased region" description="Low complexity" evidence="3">
    <location>
        <begin position="69"/>
        <end position="83"/>
    </location>
</feature>
<feature type="compositionally biased region" description="Basic residues" evidence="3">
    <location>
        <begin position="4063"/>
        <end position="4074"/>
    </location>
</feature>
<protein>
    <recommendedName>
        <fullName evidence="4">C2H2-type domain-containing protein</fullName>
    </recommendedName>
</protein>
<dbReference type="InterPro" id="IPR013087">
    <property type="entry name" value="Znf_C2H2_type"/>
</dbReference>
<feature type="compositionally biased region" description="Basic and acidic residues" evidence="3">
    <location>
        <begin position="2497"/>
        <end position="2509"/>
    </location>
</feature>
<dbReference type="EMBL" id="CAACVG010011619">
    <property type="protein sequence ID" value="VEN58496.1"/>
    <property type="molecule type" value="Genomic_DNA"/>
</dbReference>
<feature type="compositionally biased region" description="Low complexity" evidence="3">
    <location>
        <begin position="1"/>
        <end position="14"/>
    </location>
</feature>
<feature type="region of interest" description="Disordered" evidence="3">
    <location>
        <begin position="4413"/>
        <end position="4448"/>
    </location>
</feature>
<feature type="compositionally biased region" description="Low complexity" evidence="3">
    <location>
        <begin position="3411"/>
        <end position="3421"/>
    </location>
</feature>
<feature type="compositionally biased region" description="Basic residues" evidence="3">
    <location>
        <begin position="2653"/>
        <end position="2662"/>
    </location>
</feature>
<feature type="compositionally biased region" description="Basic and acidic residues" evidence="3">
    <location>
        <begin position="3515"/>
        <end position="3524"/>
    </location>
</feature>
<feature type="compositionally biased region" description="Basic residues" evidence="3">
    <location>
        <begin position="6410"/>
        <end position="6419"/>
    </location>
</feature>
<feature type="region of interest" description="Disordered" evidence="3">
    <location>
        <begin position="3394"/>
        <end position="3421"/>
    </location>
</feature>
<feature type="compositionally biased region" description="Polar residues" evidence="3">
    <location>
        <begin position="1003"/>
        <end position="1016"/>
    </location>
</feature>
<dbReference type="GO" id="GO:0008270">
    <property type="term" value="F:zinc ion binding"/>
    <property type="evidence" value="ECO:0007669"/>
    <property type="project" value="UniProtKB-KW"/>
</dbReference>
<feature type="region of interest" description="Disordered" evidence="3">
    <location>
        <begin position="3173"/>
        <end position="3244"/>
    </location>
</feature>
<feature type="compositionally biased region" description="Basic and acidic residues" evidence="3">
    <location>
        <begin position="6036"/>
        <end position="6049"/>
    </location>
</feature>
<sequence>MVNSGALEGGECAVAGGGGGGVEGRHSADGGDATGRASRAKEAASVDGDKATTHTKDTVTVNKTQTLMSSSAPATPLSTSPALKQDDTSGGSSGGSSMVVKPSTVRKLLCLYCERSFVSATLRQKHVERVHSVKQSRRISSRRQSQLTVTPCVYCDHQQPDNTLDDLFRHLVQEHSNRYFGCLTCKDRFLSLSMLADHNAAIHPSSDSPFSQPDSQKVQTTTVQEESKGSEDPQEDPETDDEVTVKVTRSRIKKSEENGKKPGKLRDLRSRRLTVKSSRLALKKKEGKKMSLKIAETQQRKRSKQLDRATSGLKVEPNSSTKITDKQTKSGSTCVNPYPEFDSFYRVKKITDHSIDNLKISSLTFDDVFDKAFFNRIKCNIEENLLHHIDGKLFKNQESETRISNFEKVSTTPQESQSSSQENYGCELSLNAVTPVASLSLNSQFGEDFESQIEYGAKPSKKKTQSKKDEVHYKYFTRRKFQASILEQKENRDLSKLDMWTQLVIKKRQQKMVDDKKSAKEMLEYSSCDEYKNKLRKEELNKILDRRGPFEDLKEEASKKAALDKLNSLNPDRRISPESFLEVREVLNEILNKVFTLTEQDSESEKINENTNKCEDVREIPGYLNLRPSSSLPTEGDIDHSDKITLICSSRETDNFELPSNPARLKDELVELSGEWARCRMYVCAACGAKLPNMRYLLDHKNIYHQNVWVQHYEFVGNQSELYRHLSIPALGKVGAVEERIPCKLWKRSDARLCTKCDRQCNSLGELHRHVLECGGDWTWMLVRKKCKYKPFGTKSRRKRRGLVQRHRQKTEPTERKKYKKRFEGPRQKPSDAETIQRMLANLPAKRSTRKLMSFQEGVYKSRKNAAASKIPLKTINQKKIKCGKVIYTTRSIKENMEKTVNTQKKPSTSSKTLRSLNKVLSSRILDTNAKFSVKRKLQALKKQRSARTATATSTERSESSESSRLTRSSPRSSSKESKQVATTVKKILSSKLNIKSFFPVKKQNNGKGLTENVSGTDADKKPRGKKTEGSKSASENKKTKTETAKSTAKALDAKPNQSSLKKTEAKLKKLKKPAKPTLNNDEADKTAKKRKLKQNLKNVLNKVKKLKLDGAASDQNKAQQPNVKDPFLDEGKQKKLQLPDRIVIPSTLETKENIADISKNAPVAINFNESNENPPIPETMFKLQSDNEKNLQAKGELNFDRRNVTLETPKTIPEMPVEEATVPAEEMKPISIDTTTKSKVTPLTSPSAKPKTWKPARGLNDCIAMLTSKLQQHTDPKPVEPSSVLPNVISVFSSSTSTKVLEDPIPHKTECILKIPTFKTNIPFGMEETALDLSTKKKSEEIPSPIWPVSIEQIKLNTVRSTVDKTIEDVINNAGLHLSWDFGHHPSKVQIQFPRSSVDDIIDFVVANSTNENFKPLEGGIKKIRSPRKPRDRKSGSKKTVNICDILKKDEKDLVVTKGIEVKEVEKVDEVKVGDSIVEDLENILKQYVVTVTSDILPATTGTEGKPDKKKEDYINVSKSDIMAPAKTKIDTVVENNVVPQAVRFKEISEDIKLSNDAEINLQGTKQLVEKIEVKKRVRKIGQVRKPPVKKGEKALSTKCPKKPVKKKVDSITNISIIEEKPEVIETRCEPKKAPVLETHLDNLLDINEIKNNIEVSTVQVDPNVNSSLKSDKIQLHNEDEPHLLENKIVTTIGKSTSDSEDDVPLIALKTVSRSTSQENLTKDTDKSADSRTDGFEDKLPPNELADLQKDDVATTEAKESVSSKANDTSTDIAAEKLVNISRSEASDLPEVTAAKQCDDKEGKVEPSLSVSKPPREVSSKKLKKAPKGQLRNKKALSRSVTNLTTEFVESSTKQIEESEEMAKDDSDGLLGKQIGEKIAVQKQIKRKPLKKDQGKKAATTKEATLIVDTVVAKEDPQKEKVVKRGVLIKESKLAAALSKHKEKTAMELQNFVTVPPKNDQFLSKSKSEPCLFGTLKISPLLDNFTPTLVHIKSKSPEKQSKEDKKLDSIDSSEVNLKGDEKLIEITENTVGGTILGQNDALKETAKSPGITAIDSVLDETKIAIESSPVAGSTTKASKKRGKIGNLMRGIKNRISKVVSRQKSTNTKQKTLLKKDEKRDSKEDVGNFLVTDSGALPDSTNDLNQTPSDGETIKELLDTKSTEVDDKPKPVRRRIPRSKFSMPSEKNSDIAKSTTDGHDLDKIDSSADEFITPLEPARRRSRRPKTPSSTITTERSETDLPDSSVADISKADVNLDVSGGSRDHEEIETLGNDGRGDTILVSDTYKNSVVILDVKSQSTNSDVEKADDPFVAPLEPTRRISRNRKSKSDASIRSLNTSDVGSSIKDDHNAKHLEDIAKPAEVIQTKLTIKSKLTEQTILASDLGISGSDASKITDKLSFVDPNASVLAKIRKRGSQPKYSNIEGSDADIDSSISDADESILVSNNMNIAVQDGSLADPQPLSSTTELLQVRFPRRNSRKTKTLKSPKSAADAVPDVTEHLNDSPPRKYNDQIADEAAEKVPKLKETRLPHLTDAPVVTKDDDKIAADCNVSKRIARKTRILETSEIASSTSDSELYSTSDTNSVVFTDPIGPLHNTTPIRMARNKRSLKKTYSESNISDSCESLDNACITTKDSENIVNEHDDSIKSSQVRTPKRSSRRSKLSTASDVDSKISESCESAIDAGDLSKTTKDDILESSDSCVSPSQMKLLKKSSRKTKLSKTSDVESNVSDEFLNDASDVSKATKDDDNISDISIKPLETTLAKRSSRKSELLNTFDIESNISDNCEPSNKDVDINKQDDAISDNVQTSDASNQLPLITFRKRNIRKSKKMSDGKLDLFDGIHEDRDIDTTDESNKKTVEVAIDIQQKAVTKMDGRKLRVSKTSVLDPNLPDPVTPNSIENHKCEEPLIVRISKIDVEANKATYQADEKNKEDHESYKSNSINRGFRPENQNNSNSSETIKESFALPLEPVQVKVSRRKGKIARRGKVSKIKTPNEAEVITHSTVSDNSDSFSDASELSVNQSDIESSEEQIFINTVPIQSLKSVSTRTSNSEKATKELNSSVCNNNVSPDLNESDENSHILQAAKTSLKKRGSKQSRRSMSLKTLGESSAEDPAVNLGNDLMENLNYPLIRGKATEPSGKDLDTYANTSGLIENDMLDVEEDLISLKVSQKKGLKRTSKARMTDNSSTTEKIDVILNPDNHGRGNDKQDGVNASNLEKEPSPLTPNSEPIQRTTPKRRAKALKTNKTEIVQAISYSDDTEKVNKNLEADISLNELEQNSAVTEISSDTSESFNFNDSEVESVRRKLPQRRAKELAPAQVSNASQLSSNDELGTDTANTDPNTSNTDKSVDDTSFNSNSSPDEATFITPTRRSKRTKISEEEIDTKNLNIVDEQAGLQNNEFQSRRETRRSMSSKSLKSLSDTSLDYNTHFEFSASEGCESVDENDKMIDTIDSAVDSDDFLKQGGEAVFDVTGTGSNASEDSVSKIRNSEAAVVQRTEEQPLKRKSSRSSSRSKVSETPDHSTKSGQKHVPTEDTITVDKTNQRPSEETFVTTENFETPKKDSGTSRKSNILSRDLPSDNAETVAIDSADSRKDEIIESARPTPGEIPFVAPVHPVKKSSRRGDRVARRVGGKQNLVDSSASEDNESADDISMKNEELLTKRRSKRTKEQAAKNVSMKISESESSEDSRDMFNRNYMSDSANSLDNCETGESISISESLLRSNSESELFLSDFLDQRVTRKMKKFINGNSITTGELQDKKEESVEKVKLKKPKSCVTAKEDNETVSHSLESSPLEQETPTEKAIKGKCDGLTEKSDTSNFADMIDAQNQKHLNPSQEEYCLATKEVNESERSLLDLDILEKDNDLINPSVVLHQLIEDKLDQLQNSCDTDEIAKRVKTSDAVEKNKVLPRRKGRAKASNKAQGAGISLIIKNPEMTDSDNASMKNDINLAHNNLDEVFDQLKVGNDKISQNETSAVQNEESEVGSTSRKNSGLQNDTNEVTEDTNTSNLNATSLGSGDSSSKDTDEPAMTTSDVLQDDSPSKKKLTEKQSEKLNPKPGSNRLRSRSAPVKKSRKSNESRFRSKSPKKRQKHVKEQPIEDAVTDDSGIEKSIDNSITEFDDDIFERPRNLRKKPQISYVEPDIMNTPRREDSDVTSIFDMYDMKRFVSISSDASTKKQVADRKKSLPGKKPDFYTNVMTNNVAVVFKSSEQLDIESLEKYTQPNLKKKSENGESTTDVLEKTDEISKTSNPLNTSSDYARQDENLPEKELVDFRENQKITKTPTEESIRIIINKQKTRRKSKSFKKTDLKGPNDLFEDFALVIKKPKKGVTPIIRFSPADTFLKDTDVSDIKLPEVETEQSSFDPNNQNLRSLDESNQNQTEDASVEEMDMELDEIPISSNIIETEKLGDSLQIDGISNGTKRMPKKKTKGKRSTRSKQKSNTGEIFDGGNKINVLENIDDIFFDTGKEIAEMEEPAVFNFETEQIAGTDPDGLIRLETRTRSNKNIDAIVDSDIHTVKTTTDVCNKSEDIDRKKGKGKANVAEKVVPLSDRSVIDEKLEVVEKELDSTIDAVLQATNVFGNEFENALDALDKIVPDVPQTDGTKFKSRKSNRICGKPIINAPDDTNLIENEVSEQNNLRSNSRSRRSKKLEEVSGIPVTTNELNSNVNETKSDDKEPRRANSSEYENMVDIFENELMRGIQIEQQREKPKTRSKKCSKKSDKEMEATIHNVLEATSVFDNELGTLMQDIENQIIPELKGATKSDSLTDGTLQQRKQKAKGRKCTKKSLKRTDFDLKSTVDDKAETAPEINPEDADSFDDLDDEFIDVMKSESTVSKVQKTKELSREVDQSAEDIFKVSFETKPLGSDCVIEAGNDKPELNEKVDITSSNISDIQTLEHTAANETVSLRANSSLCSTNVSLEVNNIGKQTSKGRSRRINKKCEKITEALNTTVKEFIEPKAKPKGINKISSTVPTTDLIDDVPSEPGNEKIKDIDSIYAFNESEDFEIEKPIELPLRLPRKCNLAPVVTENSNIVEQNNQKVVKEDKGMSNEYKNAYAEEIQPIEDVVSLEEKIRRAIKLSLLEQSAPEEAEKINSSNEKLELMESTVRNGKIFNEEKICEDPEADDVSTKTKKLANRKAKETVVQYNTSHVSDLADDSILYNIDTNKSCSEVEEVRTGNRKTNKRGKKIGSSVQASCIEDKPLVDLPADDSLKNLDEQLISRDESIFRNIDGQNKVDHLTGRQDSNSIERRSESVQQDFLSVNERSYLEGSLVDDISINNIDDDFLNKIDTNEDILNEICNEIDNNETNNMKTQEISRDTREDIFGKTDANTDNFDIVENYIEESLPSTTKGRKIARKRRTRAKMAENNKHKKSVNTGSSIDDVNISGEIKNSKSTKQSTNMTRKDDKKDGSIMQEHAQTETNAKEHVIKDDKCSEIASSTLTADPLEKKDFVNIDNSQAHVFNTNINEELNVEQQLLADKGIKDVVGDITDTLDREKVILEEIDREIEENKASKAKKKSKRSTITLPELSYSNLAQLKDQHVDTEKIDDVLNQSDKELSENKITDVKSKRVVKRKGRKSALSPDETAETNDIDLVIDQLNQQKPLETSLDEKELPITVGTLLEQEIVEQEPVEKKVPTKKRLHSEIVGLIEPEIEPVEEGVRKRAVRSAKVKALEHIHDDALAELTESERNKQIGRKKTDEDSTAPVKNTKKQTKTKLMPVIDPMDFPKDILQEKAPLLADLVADLAGLEELRNSIERELSAENDLEGTEEPKQLEEEIQELRRSRRSSRKIASYNENEFDPILDALENKNNAKKKEIVAKENKISNEKDVAKKMNSDELFNLLKASTTEEMYVPKPQNSFLNNLEDTSRDFNDQNFDNVFDNLLEKSTLLIKASADRNIEKKDADKIYEFTDSPETESLSISGDCSSKKTKRALQCITPSIKITTDENESMSSELTAESKSKAKGNEKNSENYCEICNKSFVRVESLVKHKRTLTHIQKLSEIEAREASEKLKSCESQQDTEINDAGEASNVRGDEKDKDLERIESPIEPVTSSYSDSLKLDSSNSNALQTPIIEQNKNFVDIIMKSSAEVEPKYKRYKSLGERKSFESDNSVPSDSITEPYLISKTSILEKQISLLENIIENQTGGVSYADDMSLSSNNSERRVTSSVDTTKIVDESQTEPKKTGDDTFLKPAQYEEISEDSANLRSYEEQKLRKTLNRDEELFLECCSLLKSGSEVSKSRHVNKQQYAWSKDKGVPHKPPFEEADESSNGNSRIATPLGSSYDDDASGSNTISSNWEMRQETAVDLERDGGKTRNFGFQIDEEEREPLNRANEIFKPLEVTSSENTKPDESIDVKKIMTKGARKVFEGLKVSIPTEELNMEEVLNTGQKSKKGDEVEKMEESPKKASRKSKPVKKSQVGSNMMFKVNKKKGSPNTNIVIQSEEPETNYDVYDFEETQDNTEVFTKPDFKAFKNVKTTDSQETIGEPTEQESDTDSRDYLDTFTVERDSSVSSLASSVVKKPKAQENITKKKCMIMGRIFKNAAKSKVEDIDEDIRAIPPIDNDELIENYVASCKRVIRNESKPKLSESEINLLFDQLLEDKIEIKEGEEQAEMETASKPAAVVAAPPKPKQESKEVNKKTESKKKHPKIKGKKRARTHSDSTDDEFKITNTAKRSYKKATKEEDNCINLELELKECIGVASRKSQRKCTSGKQNVLVEYWSSDESQFEAMLESQKIISKTTTDTELAQTVPESHEKPVEDKPESIVEKEPEEKPPKEKKVQSKKTVTGKKKKQRPKDATPGDGTMTSDDPLGASAAQTNRRKRAATNPLYHWSSSSEDESQDLIEVKPIRDEPEDDEDRPIQHGWIVGDSPKKLVTMLAQAKGKKTDADTVKEQGKKRTANSAVS</sequence>
<keyword evidence="1" id="KW-0479">Metal-binding</keyword>
<feature type="compositionally biased region" description="Polar residues" evidence="3">
    <location>
        <begin position="3319"/>
        <end position="3370"/>
    </location>
</feature>
<feature type="compositionally biased region" description="Basic and acidic residues" evidence="3">
    <location>
        <begin position="6634"/>
        <end position="6645"/>
    </location>
</feature>
<feature type="compositionally biased region" description="Polar residues" evidence="3">
    <location>
        <begin position="3786"/>
        <end position="3798"/>
    </location>
</feature>
<feature type="region of interest" description="Disordered" evidence="3">
    <location>
        <begin position="6479"/>
        <end position="6501"/>
    </location>
</feature>
<keyword evidence="2" id="KW-0175">Coiled coil</keyword>
<proteinExistence type="predicted"/>
<dbReference type="SMART" id="SM00355">
    <property type="entry name" value="ZnF_C2H2"/>
    <property type="match status" value="6"/>
</dbReference>
<feature type="compositionally biased region" description="Polar residues" evidence="3">
    <location>
        <begin position="6158"/>
        <end position="6174"/>
    </location>
</feature>
<feature type="region of interest" description="Disordered" evidence="3">
    <location>
        <begin position="4633"/>
        <end position="4685"/>
    </location>
</feature>
<feature type="compositionally biased region" description="Polar residues" evidence="3">
    <location>
        <begin position="2100"/>
        <end position="2111"/>
    </location>
</feature>
<feature type="compositionally biased region" description="Polar residues" evidence="3">
    <location>
        <begin position="2330"/>
        <end position="2342"/>
    </location>
</feature>
<feature type="region of interest" description="Disordered" evidence="3">
    <location>
        <begin position="6014"/>
        <end position="6062"/>
    </location>
</feature>
<feature type="region of interest" description="Disordered" evidence="3">
    <location>
        <begin position="3087"/>
        <end position="3109"/>
    </location>
</feature>
<dbReference type="Proteomes" id="UP000410492">
    <property type="component" value="Unassembled WGS sequence"/>
</dbReference>
<feature type="compositionally biased region" description="Basic and acidic residues" evidence="3">
    <location>
        <begin position="5687"/>
        <end position="5703"/>
    </location>
</feature>
<feature type="region of interest" description="Disordered" evidence="3">
    <location>
        <begin position="3778"/>
        <end position="3803"/>
    </location>
</feature>
<evidence type="ECO:0000256" key="2">
    <source>
        <dbReference type="SAM" id="Coils"/>
    </source>
</evidence>
<feature type="compositionally biased region" description="Basic and acidic residues" evidence="3">
    <location>
        <begin position="253"/>
        <end position="270"/>
    </location>
</feature>
<name>A0A653DF73_CALMS</name>
<feature type="compositionally biased region" description="Low complexity" evidence="3">
    <location>
        <begin position="204"/>
        <end position="216"/>
    </location>
</feature>
<feature type="compositionally biased region" description="Polar residues" evidence="3">
    <location>
        <begin position="3225"/>
        <end position="3234"/>
    </location>
</feature>
<feature type="region of interest" description="Disordered" evidence="3">
    <location>
        <begin position="2923"/>
        <end position="2961"/>
    </location>
</feature>
<feature type="compositionally biased region" description="Basic and acidic residues" evidence="3">
    <location>
        <begin position="4040"/>
        <end position="4055"/>
    </location>
</feature>
<keyword evidence="6" id="KW-1185">Reference proteome</keyword>
<evidence type="ECO:0000313" key="5">
    <source>
        <dbReference type="EMBL" id="VEN58496.1"/>
    </source>
</evidence>
<dbReference type="OrthoDB" id="6382392at2759"/>
<feature type="compositionally biased region" description="Polar residues" evidence="3">
    <location>
        <begin position="5394"/>
        <end position="5403"/>
    </location>
</feature>
<feature type="compositionally biased region" description="Low complexity" evidence="3">
    <location>
        <begin position="963"/>
        <end position="973"/>
    </location>
</feature>
<feature type="region of interest" description="Disordered" evidence="3">
    <location>
        <begin position="5948"/>
        <end position="5968"/>
    </location>
</feature>
<feature type="region of interest" description="Disordered" evidence="3">
    <location>
        <begin position="6252"/>
        <end position="6330"/>
    </location>
</feature>
<accession>A0A653DF73</accession>
<feature type="region of interest" description="Disordered" evidence="3">
    <location>
        <begin position="4225"/>
        <end position="4258"/>
    </location>
</feature>
<feature type="compositionally biased region" description="Basic and acidic residues" evidence="3">
    <location>
        <begin position="6757"/>
        <end position="6785"/>
    </location>
</feature>
<feature type="region of interest" description="Disordered" evidence="3">
    <location>
        <begin position="1791"/>
        <end position="1872"/>
    </location>
</feature>
<feature type="region of interest" description="Disordered" evidence="3">
    <location>
        <begin position="1003"/>
        <end position="1098"/>
    </location>
</feature>
<keyword evidence="1" id="KW-0862">Zinc</keyword>
<feature type="domain" description="C2H2-type" evidence="4">
    <location>
        <begin position="108"/>
        <end position="136"/>
    </location>
</feature>
<feature type="compositionally biased region" description="Basic and acidic residues" evidence="3">
    <location>
        <begin position="6889"/>
        <end position="6901"/>
    </location>
</feature>
<feature type="region of interest" description="Disordered" evidence="3">
    <location>
        <begin position="2640"/>
        <end position="2669"/>
    </location>
</feature>
<feature type="compositionally biased region" description="Basic and acidic residues" evidence="3">
    <location>
        <begin position="6662"/>
        <end position="6671"/>
    </location>
</feature>
<feature type="compositionally biased region" description="Polar residues" evidence="3">
    <location>
        <begin position="6745"/>
        <end position="6756"/>
    </location>
</feature>
<feature type="region of interest" description="Disordered" evidence="3">
    <location>
        <begin position="5350"/>
        <end position="5414"/>
    </location>
</feature>
<feature type="compositionally biased region" description="Basic and acidic residues" evidence="3">
    <location>
        <begin position="3201"/>
        <end position="3210"/>
    </location>
</feature>
<feature type="domain" description="C2H2-type" evidence="4">
    <location>
        <begin position="5975"/>
        <end position="6004"/>
    </location>
</feature>
<evidence type="ECO:0000256" key="1">
    <source>
        <dbReference type="PROSITE-ProRule" id="PRU00042"/>
    </source>
</evidence>
<feature type="compositionally biased region" description="Basic residues" evidence="3">
    <location>
        <begin position="4775"/>
        <end position="4786"/>
    </location>
</feature>
<evidence type="ECO:0000256" key="3">
    <source>
        <dbReference type="SAM" id="MobiDB-lite"/>
    </source>
</evidence>
<feature type="compositionally biased region" description="Basic and acidic residues" evidence="3">
    <location>
        <begin position="1996"/>
        <end position="2010"/>
    </location>
</feature>
<feature type="region of interest" description="Disordered" evidence="3">
    <location>
        <begin position="297"/>
        <end position="331"/>
    </location>
</feature>
<feature type="compositionally biased region" description="Basic and acidic residues" evidence="3">
    <location>
        <begin position="2114"/>
        <end position="2126"/>
    </location>
</feature>
<feature type="compositionally biased region" description="Basic and acidic residues" evidence="3">
    <location>
        <begin position="810"/>
        <end position="832"/>
    </location>
</feature>
<feature type="region of interest" description="Disordered" evidence="3">
    <location>
        <begin position="5687"/>
        <end position="5715"/>
    </location>
</feature>
<dbReference type="PROSITE" id="PS00028">
    <property type="entry name" value="ZINC_FINGER_C2H2_1"/>
    <property type="match status" value="4"/>
</dbReference>
<feature type="compositionally biased region" description="Basic and acidic residues" evidence="3">
    <location>
        <begin position="6176"/>
        <end position="6193"/>
    </location>
</feature>
<feature type="compositionally biased region" description="Polar residues" evidence="3">
    <location>
        <begin position="4763"/>
        <end position="4774"/>
    </location>
</feature>
<feature type="region of interest" description="Disordered" evidence="3">
    <location>
        <begin position="6886"/>
        <end position="6910"/>
    </location>
</feature>
<feature type="region of interest" description="Disordered" evidence="3">
    <location>
        <begin position="1994"/>
        <end position="2013"/>
    </location>
</feature>
<feature type="compositionally biased region" description="Basic residues" evidence="3">
    <location>
        <begin position="5352"/>
        <end position="5364"/>
    </location>
</feature>
<feature type="compositionally biased region" description="Basic and acidic residues" evidence="3">
    <location>
        <begin position="39"/>
        <end position="57"/>
    </location>
</feature>
<feature type="region of interest" description="Disordered" evidence="3">
    <location>
        <begin position="3471"/>
        <end position="3581"/>
    </location>
</feature>
<feature type="compositionally biased region" description="Basic residues" evidence="3">
    <location>
        <begin position="3235"/>
        <end position="3244"/>
    </location>
</feature>
<feature type="compositionally biased region" description="Basic and acidic residues" evidence="3">
    <location>
        <begin position="2152"/>
        <end position="2170"/>
    </location>
</feature>
<feature type="compositionally biased region" description="Basic and acidic residues" evidence="3">
    <location>
        <begin position="6255"/>
        <end position="6266"/>
    </location>
</feature>
<feature type="compositionally biased region" description="Basic residues" evidence="3">
    <location>
        <begin position="4082"/>
        <end position="4092"/>
    </location>
</feature>
<feature type="coiled-coil region" evidence="2">
    <location>
        <begin position="5741"/>
        <end position="5771"/>
    </location>
</feature>
<feature type="compositionally biased region" description="Polar residues" evidence="3">
    <location>
        <begin position="2938"/>
        <end position="2958"/>
    </location>
</feature>
<keyword evidence="1" id="KW-0863">Zinc-finger</keyword>
<feature type="compositionally biased region" description="Low complexity" evidence="3">
    <location>
        <begin position="3996"/>
        <end position="4009"/>
    </location>
</feature>
<feature type="region of interest" description="Disordered" evidence="3">
    <location>
        <begin position="2299"/>
        <end position="2347"/>
    </location>
</feature>
<feature type="region of interest" description="Disordered" evidence="3">
    <location>
        <begin position="3971"/>
        <end position="4109"/>
    </location>
</feature>
<feature type="compositionally biased region" description="Basic and acidic residues" evidence="3">
    <location>
        <begin position="1856"/>
        <end position="1868"/>
    </location>
</feature>
<feature type="compositionally biased region" description="Polar residues" evidence="3">
    <location>
        <begin position="4658"/>
        <end position="4670"/>
    </location>
</feature>
<feature type="region of interest" description="Disordered" evidence="3">
    <location>
        <begin position="4356"/>
        <end position="4386"/>
    </location>
</feature>
<feature type="compositionally biased region" description="Basic and acidic residues" evidence="3">
    <location>
        <begin position="2926"/>
        <end position="2937"/>
    </location>
</feature>
<feature type="compositionally biased region" description="Basic residues" evidence="3">
    <location>
        <begin position="4423"/>
        <end position="4439"/>
    </location>
</feature>
<feature type="region of interest" description="Disordered" evidence="3">
    <location>
        <begin position="1716"/>
        <end position="1744"/>
    </location>
</feature>
<feature type="compositionally biased region" description="Basic and acidic residues" evidence="3">
    <location>
        <begin position="6396"/>
        <end position="6409"/>
    </location>
</feature>
<feature type="region of interest" description="Disordered" evidence="3">
    <location>
        <begin position="2099"/>
        <end position="2277"/>
    </location>
</feature>
<feature type="region of interest" description="Disordered" evidence="3">
    <location>
        <begin position="6745"/>
        <end position="6873"/>
    </location>
</feature>
<feature type="region of interest" description="Disordered" evidence="3">
    <location>
        <begin position="3282"/>
        <end position="3380"/>
    </location>
</feature>
<feature type="region of interest" description="Disordered" evidence="3">
    <location>
        <begin position="938"/>
        <end position="982"/>
    </location>
</feature>
<feature type="compositionally biased region" description="Basic residues" evidence="3">
    <location>
        <begin position="1822"/>
        <end position="1838"/>
    </location>
</feature>
<feature type="compositionally biased region" description="Polar residues" evidence="3">
    <location>
        <begin position="4359"/>
        <end position="4383"/>
    </location>
</feature>
<feature type="compositionally biased region" description="Polar residues" evidence="3">
    <location>
        <begin position="2139"/>
        <end position="2150"/>
    </location>
</feature>
<feature type="compositionally biased region" description="Polar residues" evidence="3">
    <location>
        <begin position="4010"/>
        <end position="4020"/>
    </location>
</feature>
<reference evidence="5 6" key="1">
    <citation type="submission" date="2019-01" db="EMBL/GenBank/DDBJ databases">
        <authorList>
            <person name="Sayadi A."/>
        </authorList>
    </citation>
    <scope>NUCLEOTIDE SEQUENCE [LARGE SCALE GENOMIC DNA]</scope>
</reference>
<feature type="compositionally biased region" description="Basic and acidic residues" evidence="3">
    <location>
        <begin position="1018"/>
        <end position="1044"/>
    </location>
</feature>
<dbReference type="PROSITE" id="PS50157">
    <property type="entry name" value="ZINC_FINGER_C2H2_2"/>
    <property type="match status" value="2"/>
</dbReference>
<feature type="compositionally biased region" description="Polar residues" evidence="3">
    <location>
        <begin position="6292"/>
        <end position="6302"/>
    </location>
</feature>
<feature type="region of interest" description="Disordered" evidence="3">
    <location>
        <begin position="6610"/>
        <end position="6671"/>
    </location>
</feature>
<feature type="compositionally biased region" description="Basic residues" evidence="3">
    <location>
        <begin position="3088"/>
        <end position="3098"/>
    </location>
</feature>
<feature type="compositionally biased region" description="Polar residues" evidence="3">
    <location>
        <begin position="1840"/>
        <end position="1855"/>
    </location>
</feature>
<feature type="region of interest" description="Disordered" evidence="3">
    <location>
        <begin position="6386"/>
        <end position="6448"/>
    </location>
</feature>
<feature type="compositionally biased region" description="Polar residues" evidence="3">
    <location>
        <begin position="1114"/>
        <end position="1123"/>
    </location>
</feature>
<feature type="region of interest" description="Disordered" evidence="3">
    <location>
        <begin position="797"/>
        <end position="832"/>
    </location>
</feature>
<feature type="region of interest" description="Disordered" evidence="3">
    <location>
        <begin position="4762"/>
        <end position="4786"/>
    </location>
</feature>
<feature type="compositionally biased region" description="Basic residues" evidence="3">
    <location>
        <begin position="797"/>
        <end position="809"/>
    </location>
</feature>